<dbReference type="KEGG" id="cvr:CHLNCDRAFT_19962"/>
<dbReference type="AntiFam" id="ANF00034">
    <property type="entry name" value="Antisense to 5.8S rRNA"/>
</dbReference>
<sequence>MPSAEASGAICVQRFDGSRNSAIHTTYRISLRSSSIREPRYPLLRVVFGLSGQADEPTATMASE</sequence>
<evidence type="ECO:0000313" key="1">
    <source>
        <dbReference type="EMBL" id="EFN50648.1"/>
    </source>
</evidence>
<accession>E1Z6Z8</accession>
<dbReference type="KEGG" id="cvr:CHLNCDRAFT_28889"/>
<proteinExistence type="predicted"/>
<keyword evidence="3" id="KW-1185">Reference proteome</keyword>
<dbReference type="RefSeq" id="XP_005850546.1">
    <property type="nucleotide sequence ID" value="XM_005850484.1"/>
</dbReference>
<dbReference type="OrthoDB" id="1925485at2759"/>
<protein>
    <submittedName>
        <fullName evidence="2">Uncharacterized protein</fullName>
    </submittedName>
</protein>
<organism evidence="3">
    <name type="scientific">Chlorella variabilis</name>
    <name type="common">Green alga</name>
    <dbReference type="NCBI Taxonomy" id="554065"/>
    <lineage>
        <taxon>Eukaryota</taxon>
        <taxon>Viridiplantae</taxon>
        <taxon>Chlorophyta</taxon>
        <taxon>core chlorophytes</taxon>
        <taxon>Trebouxiophyceae</taxon>
        <taxon>Chlorellales</taxon>
        <taxon>Chlorellaceae</taxon>
        <taxon>Chlorella clade</taxon>
        <taxon>Chlorella</taxon>
    </lineage>
</organism>
<dbReference type="PANTHER" id="PTHR33205:SF1">
    <property type="entry name" value="TRANSMEMBRANE PROTEIN"/>
    <property type="match status" value="1"/>
</dbReference>
<evidence type="ECO:0000313" key="2">
    <source>
        <dbReference type="EMBL" id="EFN58444.1"/>
    </source>
</evidence>
<dbReference type="GeneID" id="17357890"/>
<dbReference type="OMA" id="ESAICVQ"/>
<dbReference type="PANTHER" id="PTHR33205">
    <property type="entry name" value="TRANSMEMBRANE PROTEIN"/>
    <property type="match status" value="1"/>
</dbReference>
<dbReference type="InParanoid" id="E1Z6Z8"/>
<name>E1Z6Z8_CHLVA</name>
<reference evidence="2 3" key="1">
    <citation type="journal article" date="2010" name="Plant Cell">
        <title>The Chlorella variabilis NC64A genome reveals adaptation to photosymbiosis, coevolution with viruses, and cryptic sex.</title>
        <authorList>
            <person name="Blanc G."/>
            <person name="Duncan G."/>
            <person name="Agarkova I."/>
            <person name="Borodovsky M."/>
            <person name="Gurnon J."/>
            <person name="Kuo A."/>
            <person name="Lindquist E."/>
            <person name="Lucas S."/>
            <person name="Pangilinan J."/>
            <person name="Polle J."/>
            <person name="Salamov A."/>
            <person name="Terry A."/>
            <person name="Yamada T."/>
            <person name="Dunigan D.D."/>
            <person name="Grigoriev I.V."/>
            <person name="Claverie J.M."/>
            <person name="Van Etten J.L."/>
        </authorList>
    </citation>
    <scope>NUCLEOTIDE SEQUENCE [LARGE SCALE GENOMIC DNA]</scope>
    <source>
        <strain evidence="2 3">NC64A</strain>
    </source>
</reference>
<dbReference type="EMBL" id="GL433898">
    <property type="protein sequence ID" value="EFN50648.1"/>
    <property type="molecule type" value="Genomic_DNA"/>
</dbReference>
<dbReference type="AlphaFoldDB" id="E1Z6Z8"/>
<evidence type="ECO:0000313" key="3">
    <source>
        <dbReference type="Proteomes" id="UP000008141"/>
    </source>
</evidence>
<dbReference type="eggNOG" id="ENOG502SDCQ">
    <property type="taxonomic scope" value="Eukaryota"/>
</dbReference>
<gene>
    <name evidence="2" type="ORF">CHLNCDRAFT_19962</name>
    <name evidence="1" type="ORF">CHLNCDRAFT_28889</name>
</gene>
<dbReference type="RefSeq" id="XP_005842766.1">
    <property type="nucleotide sequence ID" value="XM_005842707.1"/>
</dbReference>
<dbReference type="Proteomes" id="UP000008141">
    <property type="component" value="Unassembled WGS sequence"/>
</dbReference>
<dbReference type="GeneID" id="17350082"/>
<dbReference type="EMBL" id="GL433837">
    <property type="protein sequence ID" value="EFN58444.1"/>
    <property type="molecule type" value="Genomic_DNA"/>
</dbReference>